<dbReference type="GO" id="GO:0004177">
    <property type="term" value="F:aminopeptidase activity"/>
    <property type="evidence" value="ECO:0007669"/>
    <property type="project" value="TreeGrafter"/>
</dbReference>
<dbReference type="CDD" id="cd02252">
    <property type="entry name" value="nylC_like"/>
    <property type="match status" value="1"/>
</dbReference>
<proteinExistence type="inferred from homology"/>
<sequence length="302" mass="31508">MKLIPGLRAGHWTDPERKRGLTVFLFDKGARCVRLVLGGAPATRETDLLEEGMLVGKIDALLFTGGSAFGLGAAQGVMEYLEKEGRGFETGVRKVPIVPAAAIFDLGVGEPGLSPGPGEAYVACQNASDTIEVGRKGVGAGATVGKVLGMKYCSPGGFGAAESSLDEHRAQVFVAVNALGNVVDPSTGRILKGVVNPEGRGYLDAEALAEGGRIKGSFPGNNTTLVLFVTDVPLSKGGLKRVAIAIHDGIARCIRPSHTPFDGDVVFSCSLSEDESRDDYTVMRLAIVASRLTVEAVLKAVK</sequence>
<evidence type="ECO:0000256" key="1">
    <source>
        <dbReference type="ARBA" id="ARBA00007068"/>
    </source>
</evidence>
<reference evidence="2" key="1">
    <citation type="journal article" date="2020" name="mSystems">
        <title>Genome- and Community-Level Interaction Insights into Carbon Utilization and Element Cycling Functions of Hydrothermarchaeota in Hydrothermal Sediment.</title>
        <authorList>
            <person name="Zhou Z."/>
            <person name="Liu Y."/>
            <person name="Xu W."/>
            <person name="Pan J."/>
            <person name="Luo Z.H."/>
            <person name="Li M."/>
        </authorList>
    </citation>
    <scope>NUCLEOTIDE SEQUENCE [LARGE SCALE GENOMIC DNA]</scope>
    <source>
        <strain evidence="2">HyVt-237</strain>
    </source>
</reference>
<organism evidence="2">
    <name type="scientific">candidate division WOR-3 bacterium</name>
    <dbReference type="NCBI Taxonomy" id="2052148"/>
    <lineage>
        <taxon>Bacteria</taxon>
        <taxon>Bacteria division WOR-3</taxon>
    </lineage>
</organism>
<dbReference type="Gene3D" id="3.60.70.12">
    <property type="entry name" value="L-amino peptidase D-ALA esterase/amidase"/>
    <property type="match status" value="1"/>
</dbReference>
<evidence type="ECO:0000313" key="2">
    <source>
        <dbReference type="EMBL" id="HDM90890.1"/>
    </source>
</evidence>
<dbReference type="InterPro" id="IPR005321">
    <property type="entry name" value="Peptidase_S58_DmpA"/>
</dbReference>
<comment type="similarity">
    <text evidence="1">Belongs to the peptidase S58 family.</text>
</comment>
<dbReference type="SUPFAM" id="SSF56266">
    <property type="entry name" value="DmpA/ArgJ-like"/>
    <property type="match status" value="1"/>
</dbReference>
<dbReference type="Pfam" id="PF03576">
    <property type="entry name" value="Peptidase_S58"/>
    <property type="match status" value="1"/>
</dbReference>
<dbReference type="PANTHER" id="PTHR36512">
    <property type="entry name" value="D-AMINOPEPTIDASE"/>
    <property type="match status" value="1"/>
</dbReference>
<name>A0A7C1BCV7_UNCW3</name>
<comment type="caution">
    <text evidence="2">The sequence shown here is derived from an EMBL/GenBank/DDBJ whole genome shotgun (WGS) entry which is preliminary data.</text>
</comment>
<accession>A0A7C1BCV7</accession>
<dbReference type="Proteomes" id="UP000885931">
    <property type="component" value="Unassembled WGS sequence"/>
</dbReference>
<dbReference type="AlphaFoldDB" id="A0A7C1BCV7"/>
<dbReference type="InterPro" id="IPR016117">
    <property type="entry name" value="ArgJ-like_dom_sf"/>
</dbReference>
<gene>
    <name evidence="2" type="ORF">ENG67_06770</name>
</gene>
<dbReference type="EMBL" id="DRBW01000248">
    <property type="protein sequence ID" value="HDM90890.1"/>
    <property type="molecule type" value="Genomic_DNA"/>
</dbReference>
<protein>
    <submittedName>
        <fullName evidence="2">Peptidase S58 family protein</fullName>
    </submittedName>
</protein>
<dbReference type="PANTHER" id="PTHR36512:SF3">
    <property type="entry name" value="BLR5678 PROTEIN"/>
    <property type="match status" value="1"/>
</dbReference>